<accession>A0A3B0WBJ0</accession>
<name>A0A3B0WBJ0_9ZZZZ</name>
<feature type="domain" description="Multidrug resistance protein MdtA-like barrel-sandwich hybrid" evidence="2">
    <location>
        <begin position="77"/>
        <end position="185"/>
    </location>
</feature>
<sequence length="369" mass="40758">MIISKKHMTITCLFLCLNLPACDSTETSKTDSKRAEQTLHRVEVITVENSAVSLTQTVSGTLEAVTKIRLYNEESARITRLPFYEGDRVKKGTLLIQLDNALLQTDVAKANASKEQAKLDLSRLKKLLPKKIATEEDVAKAQTELDLAIAEDKYEKTRLQRTQIKAPIDGMITKRLYEPGDMLTQHSHILSIIDPTALHLKASLAERWLPLVTKGQSVTLRIDALGDNPVQAKISRIHPTIDARTHKGIIEILLDPIPQAATVGQFARAQVKLSATNRLILPAYTIHYDPEGAYVFRIIKNEKGESIAEKVNFTQGQQFGSVVEVLSGLKSGDQIVSRGHLGLRNKKKVSINNAATPASTSTIEVTDKE</sequence>
<keyword evidence="1" id="KW-0175">Coiled coil</keyword>
<dbReference type="AlphaFoldDB" id="A0A3B0WBJ0"/>
<gene>
    <name evidence="3" type="ORF">MNBD_GAMMA05-480</name>
</gene>
<dbReference type="InterPro" id="IPR058625">
    <property type="entry name" value="MdtA-like_BSH"/>
</dbReference>
<evidence type="ECO:0000256" key="1">
    <source>
        <dbReference type="SAM" id="Coils"/>
    </source>
</evidence>
<feature type="coiled-coil region" evidence="1">
    <location>
        <begin position="107"/>
        <end position="160"/>
    </location>
</feature>
<dbReference type="Gene3D" id="2.40.30.170">
    <property type="match status" value="1"/>
</dbReference>
<reference evidence="3" key="1">
    <citation type="submission" date="2018-06" db="EMBL/GenBank/DDBJ databases">
        <authorList>
            <person name="Zhirakovskaya E."/>
        </authorList>
    </citation>
    <scope>NUCLEOTIDE SEQUENCE</scope>
</reference>
<dbReference type="GO" id="GO:1990281">
    <property type="term" value="C:efflux pump complex"/>
    <property type="evidence" value="ECO:0007669"/>
    <property type="project" value="TreeGrafter"/>
</dbReference>
<dbReference type="InterPro" id="IPR006143">
    <property type="entry name" value="RND_pump_MFP"/>
</dbReference>
<dbReference type="PANTHER" id="PTHR30469">
    <property type="entry name" value="MULTIDRUG RESISTANCE PROTEIN MDTA"/>
    <property type="match status" value="1"/>
</dbReference>
<dbReference type="Pfam" id="PF25917">
    <property type="entry name" value="BSH_RND"/>
    <property type="match status" value="1"/>
</dbReference>
<proteinExistence type="predicted"/>
<dbReference type="Gene3D" id="1.10.287.470">
    <property type="entry name" value="Helix hairpin bin"/>
    <property type="match status" value="1"/>
</dbReference>
<dbReference type="Gene3D" id="2.40.50.100">
    <property type="match status" value="1"/>
</dbReference>
<dbReference type="SUPFAM" id="SSF111369">
    <property type="entry name" value="HlyD-like secretion proteins"/>
    <property type="match status" value="1"/>
</dbReference>
<dbReference type="EMBL" id="UOFE01000030">
    <property type="protein sequence ID" value="VAW52661.1"/>
    <property type="molecule type" value="Genomic_DNA"/>
</dbReference>
<dbReference type="GO" id="GO:0015562">
    <property type="term" value="F:efflux transmembrane transporter activity"/>
    <property type="evidence" value="ECO:0007669"/>
    <property type="project" value="TreeGrafter"/>
</dbReference>
<dbReference type="Gene3D" id="2.40.420.20">
    <property type="match status" value="1"/>
</dbReference>
<organism evidence="3">
    <name type="scientific">hydrothermal vent metagenome</name>
    <dbReference type="NCBI Taxonomy" id="652676"/>
    <lineage>
        <taxon>unclassified sequences</taxon>
        <taxon>metagenomes</taxon>
        <taxon>ecological metagenomes</taxon>
    </lineage>
</organism>
<dbReference type="NCBIfam" id="TIGR01730">
    <property type="entry name" value="RND_mfp"/>
    <property type="match status" value="1"/>
</dbReference>
<evidence type="ECO:0000313" key="3">
    <source>
        <dbReference type="EMBL" id="VAW52661.1"/>
    </source>
</evidence>
<protein>
    <recommendedName>
        <fullName evidence="2">Multidrug resistance protein MdtA-like barrel-sandwich hybrid domain-containing protein</fullName>
    </recommendedName>
</protein>
<dbReference type="PANTHER" id="PTHR30469:SF15">
    <property type="entry name" value="HLYD FAMILY OF SECRETION PROTEINS"/>
    <property type="match status" value="1"/>
</dbReference>
<evidence type="ECO:0000259" key="2">
    <source>
        <dbReference type="Pfam" id="PF25917"/>
    </source>
</evidence>